<evidence type="ECO:0000256" key="1">
    <source>
        <dbReference type="SAM" id="SignalP"/>
    </source>
</evidence>
<dbReference type="AlphaFoldDB" id="A0A8E0NDA5"/>
<feature type="domain" description="Peptidase M61 N-terminal" evidence="3">
    <location>
        <begin position="50"/>
        <end position="221"/>
    </location>
</feature>
<evidence type="ECO:0000313" key="4">
    <source>
        <dbReference type="EMBL" id="GAD60186.1"/>
    </source>
</evidence>
<dbReference type="Pfam" id="PF17899">
    <property type="entry name" value="Peptidase_M61_N"/>
    <property type="match status" value="1"/>
</dbReference>
<evidence type="ECO:0000259" key="3">
    <source>
        <dbReference type="Pfam" id="PF17899"/>
    </source>
</evidence>
<sequence>MKRLILSACAAALLTALPVAAQVGTPALPRELPPIPAPAAQPYPGVIRHHVDATDTERKIIRVRQTIPVAQAGPMVLLYPKYLPGNHAATGPIQLVAGVQVSAGGERVEWVRDPLDPYAFHIEVPAGVSEIEVSFDYLSQLSPSQWRVLMTPEMLNLQFEKLLLYPAGYAHDGIMVQTTVRLPDGWNYGVALDTETFVGGEAVFAPISVEMLADSPMFAGAHYRVFDLDPGGRTPVNMHVVADDAAELTEVEARLEPFRNLVDQADRLYGVRPFDRYEFLVATTDRLGGIGLEHHRSSRTPWKRTCSPTGIRRPMGDLELLPHEYAHSWNGKFRRPADQATPNLNVPVQNSLLWVYEGQTQYWGAVLAARSELVTREMALANLAWTAAFYDAQRGREWRALQDTVNQNLLGYRSSTPWSTWSRTGGDYYREALLMWLDADTLIREATRDRRSLDDFARAFFGIEDGVWEPRPYTFDDVVAALNVAHEHDWAGFLRTRLDAVGPEAEAPLDGIERGGYRLAFVETPDAAYKRVRADWGRDFLFSLGFSLSSSNSITNVLWDSPAFEAGLTQGWEIVAVNDTAASAERLRAAVTAARDGGPIRLIVKNGDRFRTVEIGYTGGLRYPTLQRIEGTRDRLGDILTPRRR</sequence>
<dbReference type="InterPro" id="IPR007963">
    <property type="entry name" value="Peptidase_M61_catalytic"/>
</dbReference>
<organism evidence="4 5">
    <name type="scientific">Brevundimonas abyssalis TAR-001</name>
    <dbReference type="NCBI Taxonomy" id="1391729"/>
    <lineage>
        <taxon>Bacteria</taxon>
        <taxon>Pseudomonadati</taxon>
        <taxon>Pseudomonadota</taxon>
        <taxon>Alphaproteobacteria</taxon>
        <taxon>Caulobacterales</taxon>
        <taxon>Caulobacteraceae</taxon>
        <taxon>Brevundimonas</taxon>
    </lineage>
</organism>
<evidence type="ECO:0000313" key="5">
    <source>
        <dbReference type="Proteomes" id="UP000016569"/>
    </source>
</evidence>
<name>A0A8E0NDA5_9CAUL</name>
<dbReference type="EMBL" id="BATC01000057">
    <property type="protein sequence ID" value="GAD60186.1"/>
    <property type="molecule type" value="Genomic_DNA"/>
</dbReference>
<keyword evidence="1" id="KW-0732">Signal</keyword>
<feature type="domain" description="Peptidase M61 catalytic" evidence="2">
    <location>
        <begin position="318"/>
        <end position="434"/>
    </location>
</feature>
<feature type="signal peptide" evidence="1">
    <location>
        <begin position="1"/>
        <end position="21"/>
    </location>
</feature>
<dbReference type="Gene3D" id="1.10.390.10">
    <property type="entry name" value="Neutral Protease Domain 2"/>
    <property type="match status" value="1"/>
</dbReference>
<keyword evidence="5" id="KW-1185">Reference proteome</keyword>
<dbReference type="InterPro" id="IPR036034">
    <property type="entry name" value="PDZ_sf"/>
</dbReference>
<dbReference type="Gene3D" id="2.60.40.3650">
    <property type="match status" value="1"/>
</dbReference>
<feature type="chain" id="PRO_5034777611" evidence="1">
    <location>
        <begin position="22"/>
        <end position="645"/>
    </location>
</feature>
<evidence type="ECO:0000259" key="2">
    <source>
        <dbReference type="Pfam" id="PF05299"/>
    </source>
</evidence>
<dbReference type="InterPro" id="IPR024191">
    <property type="entry name" value="Peptidase_M61"/>
</dbReference>
<dbReference type="InterPro" id="IPR027268">
    <property type="entry name" value="Peptidase_M4/M1_CTD_sf"/>
</dbReference>
<dbReference type="PIRSF" id="PIRSF016493">
    <property type="entry name" value="Glycyl_aminpptds"/>
    <property type="match status" value="1"/>
</dbReference>
<proteinExistence type="predicted"/>
<protein>
    <submittedName>
        <fullName evidence="4">PDZ domain family protein</fullName>
    </submittedName>
</protein>
<reference evidence="5" key="1">
    <citation type="journal article" date="2013" name="Genome Announc.">
        <title>Draft Genome Sequence of the Dimorphic Prosthecate Bacterium Brevundimonas abyssalis TAR-001T.</title>
        <authorList>
            <person name="Tsubouchi T."/>
            <person name="Nishi S."/>
            <person name="Usui K."/>
            <person name="Shimane Y."/>
            <person name="Takaki Y."/>
            <person name="Maruyama T."/>
            <person name="Hatada Y."/>
        </authorList>
    </citation>
    <scope>NUCLEOTIDE SEQUENCE [LARGE SCALE GENOMIC DNA]</scope>
    <source>
        <strain evidence="5">TAR-001</strain>
    </source>
</reference>
<comment type="caution">
    <text evidence="4">The sequence shown here is derived from an EMBL/GenBank/DDBJ whole genome shotgun (WGS) entry which is preliminary data.</text>
</comment>
<accession>A0A8E0NDA5</accession>
<dbReference type="Proteomes" id="UP000016569">
    <property type="component" value="Unassembled WGS sequence"/>
</dbReference>
<dbReference type="SUPFAM" id="SSF50156">
    <property type="entry name" value="PDZ domain-like"/>
    <property type="match status" value="1"/>
</dbReference>
<dbReference type="Gene3D" id="2.30.42.10">
    <property type="match status" value="1"/>
</dbReference>
<dbReference type="Pfam" id="PF05299">
    <property type="entry name" value="Peptidase_M61"/>
    <property type="match status" value="1"/>
</dbReference>
<dbReference type="InterPro" id="IPR040756">
    <property type="entry name" value="Peptidase_M61_N"/>
</dbReference>
<gene>
    <name evidence="4" type="ORF">MBEBAB_2436</name>
</gene>